<dbReference type="SMART" id="SM00967">
    <property type="entry name" value="SpoU_sub_bind"/>
    <property type="match status" value="1"/>
</dbReference>
<dbReference type="Pfam" id="PF08032">
    <property type="entry name" value="SpoU_sub_bind"/>
    <property type="match status" value="1"/>
</dbReference>
<evidence type="ECO:0000259" key="3">
    <source>
        <dbReference type="SMART" id="SM00967"/>
    </source>
</evidence>
<organism evidence="4 5">
    <name type="scientific">Rubrivirga marina</name>
    <dbReference type="NCBI Taxonomy" id="1196024"/>
    <lineage>
        <taxon>Bacteria</taxon>
        <taxon>Pseudomonadati</taxon>
        <taxon>Rhodothermota</taxon>
        <taxon>Rhodothermia</taxon>
        <taxon>Rhodothermales</taxon>
        <taxon>Rubricoccaceae</taxon>
        <taxon>Rubrivirga</taxon>
    </lineage>
</organism>
<dbReference type="PANTHER" id="PTHR46429">
    <property type="entry name" value="23S RRNA (GUANOSINE-2'-O-)-METHYLTRANSFERASE RLMB"/>
    <property type="match status" value="1"/>
</dbReference>
<reference evidence="4 5" key="1">
    <citation type="submission" date="2016-11" db="EMBL/GenBank/DDBJ databases">
        <title>Study of marine rhodopsin-containing bacteria.</title>
        <authorList>
            <person name="Yoshizawa S."/>
            <person name="Kumagai Y."/>
            <person name="Kogure K."/>
        </authorList>
    </citation>
    <scope>NUCLEOTIDE SEQUENCE [LARGE SCALE GENOMIC DNA]</scope>
    <source>
        <strain evidence="4 5">SAORIC-28</strain>
    </source>
</reference>
<gene>
    <name evidence="4" type="ORF">BSZ37_10910</name>
</gene>
<dbReference type="GO" id="GO:0008173">
    <property type="term" value="F:RNA methyltransferase activity"/>
    <property type="evidence" value="ECO:0007669"/>
    <property type="project" value="InterPro"/>
</dbReference>
<dbReference type="Pfam" id="PF00588">
    <property type="entry name" value="SpoU_methylase"/>
    <property type="match status" value="1"/>
</dbReference>
<dbReference type="GO" id="GO:0005829">
    <property type="term" value="C:cytosol"/>
    <property type="evidence" value="ECO:0007669"/>
    <property type="project" value="TreeGrafter"/>
</dbReference>
<proteinExistence type="predicted"/>
<dbReference type="AlphaFoldDB" id="A0A271J0B3"/>
<dbReference type="SUPFAM" id="SSF55315">
    <property type="entry name" value="L30e-like"/>
    <property type="match status" value="1"/>
</dbReference>
<keyword evidence="1 4" id="KW-0489">Methyltransferase</keyword>
<dbReference type="InterPro" id="IPR029026">
    <property type="entry name" value="tRNA_m1G_MTases_N"/>
</dbReference>
<dbReference type="GO" id="GO:0032259">
    <property type="term" value="P:methylation"/>
    <property type="evidence" value="ECO:0007669"/>
    <property type="project" value="UniProtKB-KW"/>
</dbReference>
<evidence type="ECO:0000256" key="1">
    <source>
        <dbReference type="ARBA" id="ARBA00022603"/>
    </source>
</evidence>
<feature type="domain" description="RNA 2-O ribose methyltransferase substrate binding" evidence="3">
    <location>
        <begin position="10"/>
        <end position="86"/>
    </location>
</feature>
<keyword evidence="5" id="KW-1185">Reference proteome</keyword>
<dbReference type="PANTHER" id="PTHR46429:SF1">
    <property type="entry name" value="23S RRNA (GUANOSINE-2'-O-)-METHYLTRANSFERASE RLMB"/>
    <property type="match status" value="1"/>
</dbReference>
<dbReference type="InterPro" id="IPR029064">
    <property type="entry name" value="Ribosomal_eL30-like_sf"/>
</dbReference>
<dbReference type="InterPro" id="IPR029028">
    <property type="entry name" value="Alpha/beta_knot_MTases"/>
</dbReference>
<comment type="caution">
    <text evidence="4">The sequence shown here is derived from an EMBL/GenBank/DDBJ whole genome shotgun (WGS) entry which is preliminary data.</text>
</comment>
<dbReference type="OrthoDB" id="9794400at2"/>
<dbReference type="CDD" id="cd18103">
    <property type="entry name" value="SpoU-like_RlmB"/>
    <property type="match status" value="1"/>
</dbReference>
<evidence type="ECO:0000313" key="4">
    <source>
        <dbReference type="EMBL" id="PAP76903.1"/>
    </source>
</evidence>
<dbReference type="Proteomes" id="UP000216339">
    <property type="component" value="Unassembled WGS sequence"/>
</dbReference>
<dbReference type="InterPro" id="IPR004441">
    <property type="entry name" value="rRNA_MeTrfase_TrmH"/>
</dbReference>
<dbReference type="Gene3D" id="3.30.1330.30">
    <property type="match status" value="1"/>
</dbReference>
<protein>
    <submittedName>
        <fullName evidence="4">23S rRNA (Guanosine(2251)-2'-O)-methyltransferase RlmB</fullName>
    </submittedName>
</protein>
<dbReference type="GO" id="GO:0006396">
    <property type="term" value="P:RNA processing"/>
    <property type="evidence" value="ECO:0007669"/>
    <property type="project" value="InterPro"/>
</dbReference>
<evidence type="ECO:0000256" key="2">
    <source>
        <dbReference type="ARBA" id="ARBA00022679"/>
    </source>
</evidence>
<dbReference type="NCBIfam" id="TIGR00186">
    <property type="entry name" value="rRNA_methyl_3"/>
    <property type="match status" value="1"/>
</dbReference>
<dbReference type="SUPFAM" id="SSF75217">
    <property type="entry name" value="alpha/beta knot"/>
    <property type="match status" value="1"/>
</dbReference>
<name>A0A271J0B3_9BACT</name>
<dbReference type="GO" id="GO:0003723">
    <property type="term" value="F:RNA binding"/>
    <property type="evidence" value="ECO:0007669"/>
    <property type="project" value="InterPro"/>
</dbReference>
<dbReference type="EMBL" id="MQWD01000001">
    <property type="protein sequence ID" value="PAP76903.1"/>
    <property type="molecule type" value="Genomic_DNA"/>
</dbReference>
<dbReference type="Gene3D" id="3.40.1280.10">
    <property type="match status" value="1"/>
</dbReference>
<dbReference type="InterPro" id="IPR013123">
    <property type="entry name" value="SpoU_subst-bd"/>
</dbReference>
<dbReference type="RefSeq" id="WP_095510574.1">
    <property type="nucleotide sequence ID" value="NZ_MQWD01000001.1"/>
</dbReference>
<sequence>MAHSDSRTDVLAGRHPVRDALDLADGRIEKVYLQKGVHGSAIDGIRRAAKAAGVPVQMVPKPKVDGLAPQAEHQGVVAVVAPVAYADLDDMLAGIAPTLDVVRETKPVLIALDEVEDPRNFGAILRSAVAAGTAGAVVPERRMAPLSAVAIKASAGTALQIPVARVANLVDAIQQLKERGYWVVGLADDAEGDKATTVWTYDWDRPVVIVVGNEGSGLRPGVRAACDALASIPMRGPVESLNASVAAGIALFAAVKDRD</sequence>
<evidence type="ECO:0000313" key="5">
    <source>
        <dbReference type="Proteomes" id="UP000216339"/>
    </source>
</evidence>
<accession>A0A271J0B3</accession>
<keyword evidence="2 4" id="KW-0808">Transferase</keyword>
<dbReference type="InterPro" id="IPR001537">
    <property type="entry name" value="SpoU_MeTrfase"/>
</dbReference>